<sequence length="146" mass="16545">MKKLWQTIREYLPKLIANILASRVFYQVESEGVVVPIVNYNQLIYTSSEKGMYTGFVSLANMTGGDTTEVSVYIKTRKPALASKEKYWGEKDKSVQVVGQQAEPILRINPIFSKYGISIVVTQSTGTSKPYYYQFHRFGMRGVLNA</sequence>
<dbReference type="AlphaFoldDB" id="A0A6M3L0Q5"/>
<reference evidence="1" key="1">
    <citation type="submission" date="2020-03" db="EMBL/GenBank/DDBJ databases">
        <title>The deep terrestrial virosphere.</title>
        <authorList>
            <person name="Holmfeldt K."/>
            <person name="Nilsson E."/>
            <person name="Simone D."/>
            <person name="Lopez-Fernandez M."/>
            <person name="Wu X."/>
            <person name="de Brujin I."/>
            <person name="Lundin D."/>
            <person name="Andersson A."/>
            <person name="Bertilsson S."/>
            <person name="Dopson M."/>
        </authorList>
    </citation>
    <scope>NUCLEOTIDE SEQUENCE</scope>
    <source>
        <strain evidence="1">MM415B03088</strain>
    </source>
</reference>
<protein>
    <submittedName>
        <fullName evidence="1">Uncharacterized protein</fullName>
    </submittedName>
</protein>
<name>A0A6M3L0Q5_9ZZZZ</name>
<proteinExistence type="predicted"/>
<evidence type="ECO:0000313" key="1">
    <source>
        <dbReference type="EMBL" id="QJA86958.1"/>
    </source>
</evidence>
<organism evidence="1">
    <name type="scientific">viral metagenome</name>
    <dbReference type="NCBI Taxonomy" id="1070528"/>
    <lineage>
        <taxon>unclassified sequences</taxon>
        <taxon>metagenomes</taxon>
        <taxon>organismal metagenomes</taxon>
    </lineage>
</organism>
<dbReference type="EMBL" id="MT142671">
    <property type="protein sequence ID" value="QJA86958.1"/>
    <property type="molecule type" value="Genomic_DNA"/>
</dbReference>
<gene>
    <name evidence="1" type="ORF">MM415B03088_0014</name>
</gene>
<accession>A0A6M3L0Q5</accession>